<comment type="similarity">
    <text evidence="1">Belongs to the AHA1 family.</text>
</comment>
<evidence type="ECO:0000313" key="3">
    <source>
        <dbReference type="EMBL" id="ASP49036.1"/>
    </source>
</evidence>
<name>A0A222GAW3_9GAMM</name>
<dbReference type="SUPFAM" id="SSF55961">
    <property type="entry name" value="Bet v1-like"/>
    <property type="match status" value="1"/>
</dbReference>
<dbReference type="InterPro" id="IPR013538">
    <property type="entry name" value="ASHA1/2-like_C"/>
</dbReference>
<dbReference type="KEGG" id="cber:B5D82_15415"/>
<dbReference type="EMBL" id="CP020465">
    <property type="protein sequence ID" value="ASP49036.1"/>
    <property type="molecule type" value="Genomic_DNA"/>
</dbReference>
<keyword evidence="4" id="KW-1185">Reference proteome</keyword>
<dbReference type="CDD" id="cd07814">
    <property type="entry name" value="SRPBCC_CalC_Aha1-like"/>
    <property type="match status" value="1"/>
</dbReference>
<dbReference type="RefSeq" id="WP_081152768.1">
    <property type="nucleotide sequence ID" value="NZ_CP020465.1"/>
</dbReference>
<reference evidence="3 4" key="1">
    <citation type="submission" date="2017-08" db="EMBL/GenBank/DDBJ databases">
        <title>Complete genome of Colwellia sp. NB097-1, a psychrophile bacterium ioslated from Bering Sea.</title>
        <authorList>
            <person name="Chen X."/>
        </authorList>
    </citation>
    <scope>NUCLEOTIDE SEQUENCE [LARGE SCALE GENOMIC DNA]</scope>
    <source>
        <strain evidence="3 4">NB097-1</strain>
    </source>
</reference>
<evidence type="ECO:0000256" key="1">
    <source>
        <dbReference type="ARBA" id="ARBA00006817"/>
    </source>
</evidence>
<protein>
    <submittedName>
        <fullName evidence="3">SRPBCC domain-containing protein</fullName>
    </submittedName>
</protein>
<evidence type="ECO:0000313" key="4">
    <source>
        <dbReference type="Proteomes" id="UP000202259"/>
    </source>
</evidence>
<proteinExistence type="inferred from homology"/>
<sequence>MHEISHRVGIKTSVDKIYQALTTNEGLTKWWTNDISGAGDVDSIIKFRFNGGGPDFKVIELLPNKTVRWQHSGNMPEAWVGTEISFQLHVDGEQTFVRFTHGNWQESSDFMAHCSTKWAVFLLSLKDAMETNQGRPFPNDIPIDHS</sequence>
<dbReference type="Gene3D" id="3.30.530.20">
    <property type="match status" value="1"/>
</dbReference>
<dbReference type="InterPro" id="IPR023393">
    <property type="entry name" value="START-like_dom_sf"/>
</dbReference>
<organism evidence="3 4">
    <name type="scientific">Cognaticolwellia beringensis</name>
    <dbReference type="NCBI Taxonomy" id="1967665"/>
    <lineage>
        <taxon>Bacteria</taxon>
        <taxon>Pseudomonadati</taxon>
        <taxon>Pseudomonadota</taxon>
        <taxon>Gammaproteobacteria</taxon>
        <taxon>Alteromonadales</taxon>
        <taxon>Colwelliaceae</taxon>
        <taxon>Cognaticolwellia</taxon>
    </lineage>
</organism>
<feature type="domain" description="Activator of Hsp90 ATPase homologue 1/2-like C-terminal" evidence="2">
    <location>
        <begin position="11"/>
        <end position="130"/>
    </location>
</feature>
<dbReference type="AlphaFoldDB" id="A0A222GAW3"/>
<accession>A0A222GAW3</accession>
<dbReference type="Pfam" id="PF08327">
    <property type="entry name" value="AHSA1"/>
    <property type="match status" value="1"/>
</dbReference>
<dbReference type="OrthoDB" id="287565at2"/>
<gene>
    <name evidence="3" type="ORF">B5D82_15415</name>
</gene>
<evidence type="ECO:0000259" key="2">
    <source>
        <dbReference type="Pfam" id="PF08327"/>
    </source>
</evidence>
<dbReference type="Proteomes" id="UP000202259">
    <property type="component" value="Chromosome"/>
</dbReference>